<accession>A0AAN8RTL9</accession>
<keyword evidence="2" id="KW-1185">Reference proteome</keyword>
<protein>
    <submittedName>
        <fullName evidence="1">Uncharacterized protein</fullName>
    </submittedName>
</protein>
<dbReference type="Proteomes" id="UP001307849">
    <property type="component" value="Unassembled WGS sequence"/>
</dbReference>
<proteinExistence type="predicted"/>
<dbReference type="SUPFAM" id="SSF52047">
    <property type="entry name" value="RNI-like"/>
    <property type="match status" value="1"/>
</dbReference>
<sequence length="501" mass="56880">MAIITDLPNELLEEIAIKLRTQYYDSNRFGNVLADFSLVCRAFYRVAFRYMHDEPDISTTERNLCTNKRVCEFLRLIQKNPALGYVVRTLAIGPWDPTELSSKWSQNESFMKSYDFLKRTIEKRGIQEEDVGDLEDHPMSVLVAALFYLLPELGYLHLVLRSSKRDGPVLTRWLLLAMDIAPLPFGDKIRGMELEYNEVDTSDIFPCRATLGALLGLPGLEHVRFASEDAADSLLFTGTNPVLSISQAVDNLLLTPEPELEPTAALLPVYSQAYERFRSFDPFCKQRLLDIKNTSSITGLSFYNNSCNIFSIPNIIQASKELKEFDCFIGSRTRDTREDVQAVHRALLEHKDTLEYLSMSYYKGFDNRHNPNFQLDFSAFERLETLQISMLLLADIDAPQLSMGNVLPANLESLTVKIRYPSFVTGGGCDWDEVVLCLITKVAAMRDEKLQKLSSVDVRVINHPAKASGSSKLKEARRMMNERRIEFTATTYDPTVGTVEL</sequence>
<reference evidence="1 2" key="1">
    <citation type="submission" date="2019-10" db="EMBL/GenBank/DDBJ databases">
        <authorList>
            <person name="Palmer J.M."/>
        </authorList>
    </citation>
    <scope>NUCLEOTIDE SEQUENCE [LARGE SCALE GENOMIC DNA]</scope>
    <source>
        <strain evidence="1 2">TWF506</strain>
    </source>
</reference>
<evidence type="ECO:0000313" key="1">
    <source>
        <dbReference type="EMBL" id="KAK6513632.1"/>
    </source>
</evidence>
<comment type="caution">
    <text evidence="1">The sequence shown here is derived from an EMBL/GenBank/DDBJ whole genome shotgun (WGS) entry which is preliminary data.</text>
</comment>
<gene>
    <name evidence="1" type="ORF">TWF506_008070</name>
</gene>
<name>A0AAN8RTL9_9PEZI</name>
<dbReference type="AlphaFoldDB" id="A0AAN8RTL9"/>
<organism evidence="1 2">
    <name type="scientific">Arthrobotrys conoides</name>
    <dbReference type="NCBI Taxonomy" id="74498"/>
    <lineage>
        <taxon>Eukaryota</taxon>
        <taxon>Fungi</taxon>
        <taxon>Dikarya</taxon>
        <taxon>Ascomycota</taxon>
        <taxon>Pezizomycotina</taxon>
        <taxon>Orbiliomycetes</taxon>
        <taxon>Orbiliales</taxon>
        <taxon>Orbiliaceae</taxon>
        <taxon>Arthrobotrys</taxon>
    </lineage>
</organism>
<dbReference type="EMBL" id="JAVHJM010000005">
    <property type="protein sequence ID" value="KAK6513632.1"/>
    <property type="molecule type" value="Genomic_DNA"/>
</dbReference>
<evidence type="ECO:0000313" key="2">
    <source>
        <dbReference type="Proteomes" id="UP001307849"/>
    </source>
</evidence>